<dbReference type="GO" id="GO:0005758">
    <property type="term" value="C:mitochondrial intermembrane space"/>
    <property type="evidence" value="ECO:0007669"/>
    <property type="project" value="TreeGrafter"/>
</dbReference>
<dbReference type="EMBL" id="ML769390">
    <property type="protein sequence ID" value="KAE9408712.1"/>
    <property type="molecule type" value="Genomic_DNA"/>
</dbReference>
<keyword evidence="2" id="KW-1015">Disulfide bond</keyword>
<evidence type="ECO:0000313" key="3">
    <source>
        <dbReference type="EMBL" id="KAE9408712.1"/>
    </source>
</evidence>
<dbReference type="AlphaFoldDB" id="A0A6A4I9E0"/>
<reference evidence="3" key="1">
    <citation type="journal article" date="2019" name="Environ. Microbiol.">
        <title>Fungal ecological strategies reflected in gene transcription - a case study of two litter decomposers.</title>
        <authorList>
            <person name="Barbi F."/>
            <person name="Kohler A."/>
            <person name="Barry K."/>
            <person name="Baskaran P."/>
            <person name="Daum C."/>
            <person name="Fauchery L."/>
            <person name="Ihrmark K."/>
            <person name="Kuo A."/>
            <person name="LaButti K."/>
            <person name="Lipzen A."/>
            <person name="Morin E."/>
            <person name="Grigoriev I.V."/>
            <person name="Henrissat B."/>
            <person name="Lindahl B."/>
            <person name="Martin F."/>
        </authorList>
    </citation>
    <scope>NUCLEOTIDE SEQUENCE</scope>
    <source>
        <strain evidence="3">JB14</strain>
    </source>
</reference>
<dbReference type="GO" id="GO:0045332">
    <property type="term" value="P:phospholipid translocation"/>
    <property type="evidence" value="ECO:0007669"/>
    <property type="project" value="TreeGrafter"/>
</dbReference>
<name>A0A6A4I9E0_9AGAR</name>
<dbReference type="GO" id="GO:1990050">
    <property type="term" value="F:phosphatidic acid transfer activity"/>
    <property type="evidence" value="ECO:0007669"/>
    <property type="project" value="TreeGrafter"/>
</dbReference>
<feature type="non-terminal residue" evidence="3">
    <location>
        <position position="96"/>
    </location>
</feature>
<dbReference type="GO" id="GO:0005634">
    <property type="term" value="C:nucleus"/>
    <property type="evidence" value="ECO:0007669"/>
    <property type="project" value="TreeGrafter"/>
</dbReference>
<dbReference type="PANTHER" id="PTHR46403:SF1">
    <property type="entry name" value="TP53-REGULATED INHIBITOR OF APOPTOSIS 1"/>
    <property type="match status" value="1"/>
</dbReference>
<organism evidence="3 4">
    <name type="scientific">Gymnopus androsaceus JB14</name>
    <dbReference type="NCBI Taxonomy" id="1447944"/>
    <lineage>
        <taxon>Eukaryota</taxon>
        <taxon>Fungi</taxon>
        <taxon>Dikarya</taxon>
        <taxon>Basidiomycota</taxon>
        <taxon>Agaricomycotina</taxon>
        <taxon>Agaricomycetes</taxon>
        <taxon>Agaricomycetidae</taxon>
        <taxon>Agaricales</taxon>
        <taxon>Marasmiineae</taxon>
        <taxon>Omphalotaceae</taxon>
        <taxon>Gymnopus</taxon>
    </lineage>
</organism>
<protein>
    <submittedName>
        <fullName evidence="3">Uncharacterized protein</fullName>
    </submittedName>
</protein>
<evidence type="ECO:0000256" key="2">
    <source>
        <dbReference type="ARBA" id="ARBA00023157"/>
    </source>
</evidence>
<gene>
    <name evidence="3" type="ORF">BT96DRAFT_797465</name>
</gene>
<dbReference type="PANTHER" id="PTHR46403">
    <property type="entry name" value="TP53-REGULATED INHIBITOR OF APOPTOSIS 1"/>
    <property type="match status" value="1"/>
</dbReference>
<dbReference type="OrthoDB" id="19091at2759"/>
<sequence>MAESLAPECTPLKKEYDSCFNAWFEGYLEPAVSASSSPQKYSEYSQRKAEEFEQKCGKIWKDYQGCVYKALKEKGLDTMVQQSREENPLSQPPSLP</sequence>
<dbReference type="InterPro" id="IPR007918">
    <property type="entry name" value="MDM35_apoptosis"/>
</dbReference>
<evidence type="ECO:0000313" key="4">
    <source>
        <dbReference type="Proteomes" id="UP000799118"/>
    </source>
</evidence>
<dbReference type="Pfam" id="PF05254">
    <property type="entry name" value="UPF0203"/>
    <property type="match status" value="1"/>
</dbReference>
<dbReference type="GO" id="GO:0005829">
    <property type="term" value="C:cytosol"/>
    <property type="evidence" value="ECO:0007669"/>
    <property type="project" value="TreeGrafter"/>
</dbReference>
<proteinExistence type="inferred from homology"/>
<dbReference type="Proteomes" id="UP000799118">
    <property type="component" value="Unassembled WGS sequence"/>
</dbReference>
<comment type="similarity">
    <text evidence="1">Belongs to the TRIAP1/MDM35 family.</text>
</comment>
<keyword evidence="4" id="KW-1185">Reference proteome</keyword>
<accession>A0A6A4I9E0</accession>
<evidence type="ECO:0000256" key="1">
    <source>
        <dbReference type="ARBA" id="ARBA00006196"/>
    </source>
</evidence>